<evidence type="ECO:0000256" key="1">
    <source>
        <dbReference type="SAM" id="MobiDB-lite"/>
    </source>
</evidence>
<dbReference type="Gene3D" id="2.30.30.140">
    <property type="match status" value="1"/>
</dbReference>
<dbReference type="Pfam" id="PF00855">
    <property type="entry name" value="PWWP"/>
    <property type="match status" value="1"/>
</dbReference>
<evidence type="ECO:0000313" key="3">
    <source>
        <dbReference type="EMBL" id="MQM00141.1"/>
    </source>
</evidence>
<feature type="region of interest" description="Disordered" evidence="1">
    <location>
        <begin position="1"/>
        <end position="23"/>
    </location>
</feature>
<accession>A0A843W349</accession>
<keyword evidence="4" id="KW-1185">Reference proteome</keyword>
<sequence>MESHTGERGGGTSSGSACTGGGGPPATRRLCGFEFALGGGEGGGGAFGSGGMGSSEGADGGIGVDCSVGTIVWVRRRNGSWWPGKILGQHELSASHLMSPRSGTPVKLLGREDASVDWYNLEKSKRVKAFRCGEFNACIERAEAAQGAPIKKREKYARREDAILHALELEKQQIEKVQQKLGNNFNNPSRNHFGSLKKELNNNSSLELHQMNNEFMDHGKSVNSKPLSHLRMPTEEMSGSNPFHGEKDINGKEMNWEDDNSEAMPRMRGLQDFGLRIAPSKRKASSSLMFESAEHSLIENQDDIFPDSLHGMGSVNSVGNGKSSAVKRKRSHGGLVEESLVKRRDRRRPLVQVLKSSAKLSVMQSLQANCESSFIQAQEEKDQIGMMCRAKRSRCTYLPADSSDYLDHTGYSSDQMQMLPTQFVYTNGLHELGSVPGEDTSSGLLREGGTSSSDGDPMDADMEEDTILLQGDKLRHVGDGASEDQETLRKITNESGLLSDCNANILSNDEAVGTADVGVSKWHMKGKRNIRNLTRRTMDVLDGKVSVMISDNFNGSLDGIGYKKKQSVFKMGWERTSGQGFFDKDEELNFSNEDEILEKKIDKKLVGFVKQRYPLMLKSASREHAIGGISYSDEDSHEMFSSGWEADEPCHLNRSAYWGESDDCADTPFGCPLNVEKNLPLIDVELKVQASYQGEHRVPRTDLTPALEGEEAEHDLDGKALFKEPYSAPSHHTSSMKKNSHHRQQTTGKSHKKHLKKGNSSSQKTRTLSSLVTEHKRTGMSPSAKHGRKNGGILGGLIKPGSAVPLIACVPVKVLFSRILEAVGRPPPSGMAHRGLPTGLAERNPP</sequence>
<feature type="compositionally biased region" description="Polar residues" evidence="1">
    <location>
        <begin position="758"/>
        <end position="772"/>
    </location>
</feature>
<organism evidence="3 4">
    <name type="scientific">Colocasia esculenta</name>
    <name type="common">Wild taro</name>
    <name type="synonym">Arum esculentum</name>
    <dbReference type="NCBI Taxonomy" id="4460"/>
    <lineage>
        <taxon>Eukaryota</taxon>
        <taxon>Viridiplantae</taxon>
        <taxon>Streptophyta</taxon>
        <taxon>Embryophyta</taxon>
        <taxon>Tracheophyta</taxon>
        <taxon>Spermatophyta</taxon>
        <taxon>Magnoliopsida</taxon>
        <taxon>Liliopsida</taxon>
        <taxon>Araceae</taxon>
        <taxon>Aroideae</taxon>
        <taxon>Colocasieae</taxon>
        <taxon>Colocasia</taxon>
    </lineage>
</organism>
<dbReference type="PANTHER" id="PTHR33697:SF2">
    <property type="entry name" value="T17B22.17 PROTEIN"/>
    <property type="match status" value="1"/>
</dbReference>
<feature type="compositionally biased region" description="Polar residues" evidence="1">
    <location>
        <begin position="439"/>
        <end position="454"/>
    </location>
</feature>
<feature type="compositionally biased region" description="Gly residues" evidence="1">
    <location>
        <begin position="8"/>
        <end position="23"/>
    </location>
</feature>
<name>A0A843W349_COLES</name>
<dbReference type="SUPFAM" id="SSF63748">
    <property type="entry name" value="Tudor/PWWP/MBT"/>
    <property type="match status" value="1"/>
</dbReference>
<dbReference type="OrthoDB" id="1908535at2759"/>
<dbReference type="Proteomes" id="UP000652761">
    <property type="component" value="Unassembled WGS sequence"/>
</dbReference>
<reference evidence="3" key="1">
    <citation type="submission" date="2017-07" db="EMBL/GenBank/DDBJ databases">
        <title>Taro Niue Genome Assembly and Annotation.</title>
        <authorList>
            <person name="Atibalentja N."/>
            <person name="Keating K."/>
            <person name="Fields C.J."/>
        </authorList>
    </citation>
    <scope>NUCLEOTIDE SEQUENCE</scope>
    <source>
        <strain evidence="3">Niue_2</strain>
        <tissue evidence="3">Leaf</tissue>
    </source>
</reference>
<feature type="region of interest" description="Disordered" evidence="1">
    <location>
        <begin position="435"/>
        <end position="460"/>
    </location>
</feature>
<dbReference type="PROSITE" id="PS50812">
    <property type="entry name" value="PWWP"/>
    <property type="match status" value="1"/>
</dbReference>
<dbReference type="InterPro" id="IPR000313">
    <property type="entry name" value="PWWP_dom"/>
</dbReference>
<feature type="compositionally biased region" description="Basic residues" evidence="1">
    <location>
        <begin position="734"/>
        <end position="757"/>
    </location>
</feature>
<evidence type="ECO:0000259" key="2">
    <source>
        <dbReference type="PROSITE" id="PS50812"/>
    </source>
</evidence>
<dbReference type="EMBL" id="NMUH01002464">
    <property type="protein sequence ID" value="MQM00141.1"/>
    <property type="molecule type" value="Genomic_DNA"/>
</dbReference>
<comment type="caution">
    <text evidence="3">The sequence shown here is derived from an EMBL/GenBank/DDBJ whole genome shotgun (WGS) entry which is preliminary data.</text>
</comment>
<dbReference type="CDD" id="cd05162">
    <property type="entry name" value="PWWP"/>
    <property type="match status" value="1"/>
</dbReference>
<feature type="domain" description="PWWP" evidence="2">
    <location>
        <begin position="68"/>
        <end position="123"/>
    </location>
</feature>
<gene>
    <name evidence="3" type="ORF">Taro_032878</name>
</gene>
<proteinExistence type="predicted"/>
<dbReference type="PANTHER" id="PTHR33697">
    <property type="entry name" value="T17B22.17 PROTEIN-RELATED"/>
    <property type="match status" value="1"/>
</dbReference>
<feature type="region of interest" description="Disordered" evidence="1">
    <location>
        <begin position="724"/>
        <end position="789"/>
    </location>
</feature>
<feature type="region of interest" description="Disordered" evidence="1">
    <location>
        <begin position="826"/>
        <end position="846"/>
    </location>
</feature>
<dbReference type="InterPro" id="IPR044679">
    <property type="entry name" value="PWWP2-like"/>
</dbReference>
<protein>
    <recommendedName>
        <fullName evidence="2">PWWP domain-containing protein</fullName>
    </recommendedName>
</protein>
<evidence type="ECO:0000313" key="4">
    <source>
        <dbReference type="Proteomes" id="UP000652761"/>
    </source>
</evidence>
<dbReference type="AlphaFoldDB" id="A0A843W349"/>